<reference evidence="2 3" key="1">
    <citation type="submission" date="2012-11" db="EMBL/GenBank/DDBJ databases">
        <authorList>
            <person name="Huguet-Tapia J.C."/>
            <person name="Durkin A.S."/>
            <person name="Pettis G.S."/>
            <person name="Badger J.H."/>
        </authorList>
    </citation>
    <scope>NUCLEOTIDE SEQUENCE [LARGE SCALE GENOMIC DNA]</scope>
    <source>
        <strain evidence="2 3">91-03</strain>
    </source>
</reference>
<evidence type="ECO:0000313" key="2">
    <source>
        <dbReference type="EMBL" id="EKX61074.1"/>
    </source>
</evidence>
<feature type="region of interest" description="Disordered" evidence="1">
    <location>
        <begin position="1"/>
        <end position="61"/>
    </location>
</feature>
<proteinExistence type="predicted"/>
<protein>
    <submittedName>
        <fullName evidence="2">Uncharacterized protein</fullName>
    </submittedName>
</protein>
<organism evidence="2 3">
    <name type="scientific">Streptomyces ipomoeae 91-03</name>
    <dbReference type="NCBI Taxonomy" id="698759"/>
    <lineage>
        <taxon>Bacteria</taxon>
        <taxon>Bacillati</taxon>
        <taxon>Actinomycetota</taxon>
        <taxon>Actinomycetes</taxon>
        <taxon>Kitasatosporales</taxon>
        <taxon>Streptomycetaceae</taxon>
        <taxon>Streptomyces</taxon>
    </lineage>
</organism>
<dbReference type="EMBL" id="AEJC01000621">
    <property type="protein sequence ID" value="EKX61074.1"/>
    <property type="molecule type" value="Genomic_DNA"/>
</dbReference>
<evidence type="ECO:0000256" key="1">
    <source>
        <dbReference type="SAM" id="MobiDB-lite"/>
    </source>
</evidence>
<keyword evidence="3" id="KW-1185">Reference proteome</keyword>
<comment type="caution">
    <text evidence="2">The sequence shown here is derived from an EMBL/GenBank/DDBJ whole genome shotgun (WGS) entry which is preliminary data.</text>
</comment>
<sequence length="61" mass="6140">MYDGRRGSRCESGAVPPLSPGRNLPGSQELSPSVSSNQGVDTLSEDISPCAAADLASPPGP</sequence>
<feature type="compositionally biased region" description="Polar residues" evidence="1">
    <location>
        <begin position="25"/>
        <end position="41"/>
    </location>
</feature>
<dbReference type="Proteomes" id="UP000010411">
    <property type="component" value="Unassembled WGS sequence"/>
</dbReference>
<accession>L1KKH3</accession>
<dbReference type="AlphaFoldDB" id="L1KKH3"/>
<gene>
    <name evidence="2" type="ORF">STRIP9103_01948</name>
</gene>
<evidence type="ECO:0000313" key="3">
    <source>
        <dbReference type="Proteomes" id="UP000010411"/>
    </source>
</evidence>
<name>L1KKH3_9ACTN</name>